<comment type="similarity">
    <text evidence="6">Belongs to the LptE lipoprotein family.</text>
</comment>
<reference evidence="7" key="1">
    <citation type="submission" date="2020-09" db="EMBL/GenBank/DDBJ databases">
        <title>Genome seq and assembly of Limnohabitants sp.</title>
        <authorList>
            <person name="Chhetri G."/>
        </authorList>
    </citation>
    <scope>NUCLEOTIDE SEQUENCE</scope>
    <source>
        <strain evidence="7">JUR4</strain>
    </source>
</reference>
<evidence type="ECO:0000256" key="1">
    <source>
        <dbReference type="ARBA" id="ARBA00022729"/>
    </source>
</evidence>
<comment type="function">
    <text evidence="6">Together with LptD, is involved in the assembly of lipopolysaccharide (LPS) at the surface of the outer membrane. Required for the proper assembly of LptD. Binds LPS and may serve as the LPS recognition site at the outer membrane.</text>
</comment>
<accession>A0A927FI05</accession>
<dbReference type="PROSITE" id="PS51257">
    <property type="entry name" value="PROKAR_LIPOPROTEIN"/>
    <property type="match status" value="1"/>
</dbReference>
<dbReference type="HAMAP" id="MF_01186">
    <property type="entry name" value="LPS_assembly_LptE"/>
    <property type="match status" value="1"/>
</dbReference>
<dbReference type="Pfam" id="PF04390">
    <property type="entry name" value="LptE"/>
    <property type="match status" value="1"/>
</dbReference>
<protein>
    <recommendedName>
        <fullName evidence="6">LPS-assembly lipoprotein LptE</fullName>
    </recommendedName>
</protein>
<dbReference type="RefSeq" id="WP_191818954.1">
    <property type="nucleotide sequence ID" value="NZ_JACYFT010000001.1"/>
</dbReference>
<dbReference type="Proteomes" id="UP000647424">
    <property type="component" value="Unassembled WGS sequence"/>
</dbReference>
<dbReference type="GO" id="GO:1990351">
    <property type="term" value="C:transporter complex"/>
    <property type="evidence" value="ECO:0007669"/>
    <property type="project" value="TreeGrafter"/>
</dbReference>
<evidence type="ECO:0000256" key="3">
    <source>
        <dbReference type="ARBA" id="ARBA00023139"/>
    </source>
</evidence>
<evidence type="ECO:0000256" key="2">
    <source>
        <dbReference type="ARBA" id="ARBA00023136"/>
    </source>
</evidence>
<evidence type="ECO:0000313" key="7">
    <source>
        <dbReference type="EMBL" id="MBD8050413.1"/>
    </source>
</evidence>
<keyword evidence="4 6" id="KW-0998">Cell outer membrane</keyword>
<organism evidence="7 8">
    <name type="scientific">Limnohabitans radicicola</name>
    <dbReference type="NCBI Taxonomy" id="2771427"/>
    <lineage>
        <taxon>Bacteria</taxon>
        <taxon>Pseudomonadati</taxon>
        <taxon>Pseudomonadota</taxon>
        <taxon>Betaproteobacteria</taxon>
        <taxon>Burkholderiales</taxon>
        <taxon>Comamonadaceae</taxon>
        <taxon>Limnohabitans</taxon>
    </lineage>
</organism>
<name>A0A927FI05_9BURK</name>
<dbReference type="GO" id="GO:0043165">
    <property type="term" value="P:Gram-negative-bacterium-type cell outer membrane assembly"/>
    <property type="evidence" value="ECO:0007669"/>
    <property type="project" value="UniProtKB-UniRule"/>
</dbReference>
<dbReference type="AlphaFoldDB" id="A0A927FI05"/>
<dbReference type="PANTHER" id="PTHR38098:SF1">
    <property type="entry name" value="LPS-ASSEMBLY LIPOPROTEIN LPTE"/>
    <property type="match status" value="1"/>
</dbReference>
<keyword evidence="1 6" id="KW-0732">Signal</keyword>
<dbReference type="GO" id="GO:0001530">
    <property type="term" value="F:lipopolysaccharide binding"/>
    <property type="evidence" value="ECO:0007669"/>
    <property type="project" value="TreeGrafter"/>
</dbReference>
<comment type="subunit">
    <text evidence="6">Component of the lipopolysaccharide transport and assembly complex. Interacts with LptD.</text>
</comment>
<evidence type="ECO:0000313" key="8">
    <source>
        <dbReference type="Proteomes" id="UP000647424"/>
    </source>
</evidence>
<dbReference type="EMBL" id="JACYFT010000001">
    <property type="protein sequence ID" value="MBD8050413.1"/>
    <property type="molecule type" value="Genomic_DNA"/>
</dbReference>
<evidence type="ECO:0000256" key="6">
    <source>
        <dbReference type="HAMAP-Rule" id="MF_01186"/>
    </source>
</evidence>
<keyword evidence="3 6" id="KW-0564">Palmitate</keyword>
<dbReference type="InterPro" id="IPR007485">
    <property type="entry name" value="LPS_assembly_LptE"/>
</dbReference>
<proteinExistence type="inferred from homology"/>
<keyword evidence="5 6" id="KW-0449">Lipoprotein</keyword>
<evidence type="ECO:0000256" key="4">
    <source>
        <dbReference type="ARBA" id="ARBA00023237"/>
    </source>
</evidence>
<sequence>MRRRLFSLGAMAAVLTGCGFKLRQTGDYPFKSLYANFQLNSPLGSELRRNLLGTGKIELLTDPAQMSKADVILDILSEVRQPVVVGLNASGQVREMQLRLRVNFRLRTPSGDELIEPVEMYQQRDLSFTEVAALSKEIEQAMLFRDMQLDIVQQIMRRLAAVKPRKPLAAPAAAASQP</sequence>
<dbReference type="PANTHER" id="PTHR38098">
    <property type="entry name" value="LPS-ASSEMBLY LIPOPROTEIN LPTE"/>
    <property type="match status" value="1"/>
</dbReference>
<comment type="caution">
    <text evidence="7">The sequence shown here is derived from an EMBL/GenBank/DDBJ whole genome shotgun (WGS) entry which is preliminary data.</text>
</comment>
<dbReference type="GO" id="GO:0015920">
    <property type="term" value="P:lipopolysaccharide transport"/>
    <property type="evidence" value="ECO:0007669"/>
    <property type="project" value="TreeGrafter"/>
</dbReference>
<dbReference type="Gene3D" id="3.30.160.150">
    <property type="entry name" value="Lipoprotein like domain"/>
    <property type="match status" value="1"/>
</dbReference>
<keyword evidence="8" id="KW-1185">Reference proteome</keyword>
<comment type="subcellular location">
    <subcellularLocation>
        <location evidence="6">Cell outer membrane</location>
        <topology evidence="6">Lipid-anchor</topology>
    </subcellularLocation>
</comment>
<dbReference type="GO" id="GO:0009279">
    <property type="term" value="C:cell outer membrane"/>
    <property type="evidence" value="ECO:0007669"/>
    <property type="project" value="UniProtKB-SubCell"/>
</dbReference>
<gene>
    <name evidence="6" type="primary">lptE</name>
    <name evidence="7" type="ORF">IC609_07640</name>
</gene>
<evidence type="ECO:0000256" key="5">
    <source>
        <dbReference type="ARBA" id="ARBA00023288"/>
    </source>
</evidence>
<keyword evidence="2 6" id="KW-0472">Membrane</keyword>